<dbReference type="EMBL" id="LYBW01000032">
    <property type="protein sequence ID" value="ODR93159.1"/>
    <property type="molecule type" value="Genomic_DNA"/>
</dbReference>
<accession>A0A1E3VHT2</accession>
<keyword evidence="2" id="KW-1185">Reference proteome</keyword>
<dbReference type="Proteomes" id="UP000094342">
    <property type="component" value="Unassembled WGS sequence"/>
</dbReference>
<protein>
    <submittedName>
        <fullName evidence="1">Uncharacterized protein</fullName>
    </submittedName>
</protein>
<dbReference type="RefSeq" id="WP_069456628.1">
    <property type="nucleotide sequence ID" value="NZ_CP034910.1"/>
</dbReference>
<proteinExistence type="predicted"/>
<organism evidence="1 2">
    <name type="scientific">Sinorhizobium alkalisoli</name>
    <dbReference type="NCBI Taxonomy" id="1752398"/>
    <lineage>
        <taxon>Bacteria</taxon>
        <taxon>Pseudomonadati</taxon>
        <taxon>Pseudomonadota</taxon>
        <taxon>Alphaproteobacteria</taxon>
        <taxon>Hyphomicrobiales</taxon>
        <taxon>Rhizobiaceae</taxon>
        <taxon>Sinorhizobium/Ensifer group</taxon>
        <taxon>Sinorhizobium</taxon>
    </lineage>
</organism>
<evidence type="ECO:0000313" key="1">
    <source>
        <dbReference type="EMBL" id="ODR93159.1"/>
    </source>
</evidence>
<dbReference type="OrthoDB" id="7211025at2"/>
<comment type="caution">
    <text evidence="1">The sequence shown here is derived from an EMBL/GenBank/DDBJ whole genome shotgun (WGS) entry which is preliminary data.</text>
</comment>
<gene>
    <name evidence="1" type="ORF">A8M32_01435</name>
</gene>
<evidence type="ECO:0000313" key="2">
    <source>
        <dbReference type="Proteomes" id="UP000094342"/>
    </source>
</evidence>
<dbReference type="AlphaFoldDB" id="A0A1E3VHT2"/>
<reference evidence="2" key="1">
    <citation type="submission" date="2016-05" db="EMBL/GenBank/DDBJ databases">
        <authorList>
            <person name="Li Y."/>
        </authorList>
    </citation>
    <scope>NUCLEOTIDE SEQUENCE [LARGE SCALE GENOMIC DNA]</scope>
    <source>
        <strain evidence="2">YIC4027</strain>
    </source>
</reference>
<sequence length="67" mass="7723">MTQRYELHDDSNGLWSVIDRFTGWPARWQGIPQAGLDYFDADDRTDLLNLLDERRRAKGKPESGGLT</sequence>
<name>A0A1E3VHT2_9HYPH</name>